<dbReference type="PANTHER" id="PTHR16166">
    <property type="entry name" value="VACUOLAR PROTEIN SORTING-ASSOCIATED PROTEIN VPS13"/>
    <property type="match status" value="1"/>
</dbReference>
<dbReference type="InterPro" id="IPR009543">
    <property type="entry name" value="VPS13_VAB"/>
</dbReference>
<evidence type="ECO:0008006" key="5">
    <source>
        <dbReference type="Google" id="ProtNLM"/>
    </source>
</evidence>
<keyword evidence="4" id="KW-1185">Reference proteome</keyword>
<accession>A0A9R1C0Y4</accession>
<dbReference type="GO" id="GO:0045053">
    <property type="term" value="P:protein retention in Golgi apparatus"/>
    <property type="evidence" value="ECO:0007669"/>
    <property type="project" value="TreeGrafter"/>
</dbReference>
<dbReference type="PANTHER" id="PTHR16166:SF143">
    <property type="entry name" value="PROTEIN SORTING-ASSOCIATED PROTEIN, PUTATIVE (DUF1162)-RELATED"/>
    <property type="match status" value="1"/>
</dbReference>
<reference evidence="3 4" key="1">
    <citation type="submission" date="2017-09" db="EMBL/GenBank/DDBJ databases">
        <authorList>
            <consortium name="International Durum Wheat Genome Sequencing Consortium (IDWGSC)"/>
            <person name="Milanesi L."/>
        </authorList>
    </citation>
    <scope>NUCLEOTIDE SEQUENCE [LARGE SCALE GENOMIC DNA]</scope>
    <source>
        <strain evidence="4">cv. Svevo</strain>
    </source>
</reference>
<dbReference type="Proteomes" id="UP000324705">
    <property type="component" value="Chromosome 7B"/>
</dbReference>
<dbReference type="EMBL" id="LT934124">
    <property type="protein sequence ID" value="VAI88395.1"/>
    <property type="molecule type" value="Genomic_DNA"/>
</dbReference>
<protein>
    <recommendedName>
        <fullName evidence="5">Vacuolar protein sorting-associated protein 13 VPS13 adaptor binding domain-containing protein</fullName>
    </recommendedName>
</protein>
<proteinExistence type="predicted"/>
<dbReference type="InterPro" id="IPR056748">
    <property type="entry name" value="VPS13-like_C"/>
</dbReference>
<evidence type="ECO:0000313" key="4">
    <source>
        <dbReference type="Proteomes" id="UP000324705"/>
    </source>
</evidence>
<dbReference type="InterPro" id="IPR026847">
    <property type="entry name" value="VPS13"/>
</dbReference>
<feature type="domain" description="Intermembrane lipid transfer protein VPS13-like C-terminal" evidence="2">
    <location>
        <begin position="2592"/>
        <end position="2659"/>
    </location>
</feature>
<name>A0A9R1C0Y4_TRITD</name>
<organism evidence="3 4">
    <name type="scientific">Triticum turgidum subsp. durum</name>
    <name type="common">Durum wheat</name>
    <name type="synonym">Triticum durum</name>
    <dbReference type="NCBI Taxonomy" id="4567"/>
    <lineage>
        <taxon>Eukaryota</taxon>
        <taxon>Viridiplantae</taxon>
        <taxon>Streptophyta</taxon>
        <taxon>Embryophyta</taxon>
        <taxon>Tracheophyta</taxon>
        <taxon>Spermatophyta</taxon>
        <taxon>Magnoliopsida</taxon>
        <taxon>Liliopsida</taxon>
        <taxon>Poales</taxon>
        <taxon>Poaceae</taxon>
        <taxon>BOP clade</taxon>
        <taxon>Pooideae</taxon>
        <taxon>Triticodae</taxon>
        <taxon>Triticeae</taxon>
        <taxon>Triticinae</taxon>
        <taxon>Triticum</taxon>
    </lineage>
</organism>
<evidence type="ECO:0000313" key="3">
    <source>
        <dbReference type="EMBL" id="VAI88395.1"/>
    </source>
</evidence>
<dbReference type="Pfam" id="PF25037">
    <property type="entry name" value="VPS13_C"/>
    <property type="match status" value="1"/>
</dbReference>
<dbReference type="Pfam" id="PF25036">
    <property type="entry name" value="VPS13_VAB"/>
    <property type="match status" value="1"/>
</dbReference>
<dbReference type="Gramene" id="TRITD7Bv1G123940.9">
    <property type="protein sequence ID" value="TRITD7Bv1G123940.9"/>
    <property type="gene ID" value="TRITD7Bv1G123940"/>
</dbReference>
<dbReference type="GO" id="GO:0006623">
    <property type="term" value="P:protein targeting to vacuole"/>
    <property type="evidence" value="ECO:0007669"/>
    <property type="project" value="TreeGrafter"/>
</dbReference>
<gene>
    <name evidence="3" type="ORF">TRITD_7Bv1G123940</name>
</gene>
<evidence type="ECO:0000259" key="1">
    <source>
        <dbReference type="Pfam" id="PF25036"/>
    </source>
</evidence>
<sequence length="2770" mass="308620">MKLIDGMFTGLGTEYKIWDDSATILAWLDSLEITNPLNKNKVLLAQKVVVQEFNVIYEPELFFNLLHIYDLFSSFQFQHDRVLSSLNRFDNFGTRLLSKLEYMSVNQKKLLWDLRIHHFVIKLPSYDCGRELTMVVSIIPYQRVFEAEDISMRSKDRVGDDSQTQDNNYFLDYMSKKTSTCFSDSLLPGLQLDDLYNHFEVKVLMASRHDITSTLVKLDASIVLGLCIFLDEPMLKQLEVASIVRSANIYFSRTMYSAVVNLCTYLKESNLVGSNTSVDTMTNGPNKPALNMSASLKLDKLSLRVDLEDNGKECSLITVSVGDIDIRYAVWELSELWIITKMVEITSTDLKNKSNSHVLCSSGNYKTSTCVDLTGFPESSAAEACLKLHYRTHKYNDQIHHVYQLNLNDVDLHVHPSVFGRIKKFLSNLDAVSPGGSAVVSSTMDQSSMKPKAANAKFPKLSLSDICGAESTSFGGVSVDHFPFLHADIISNFGCLETQDVEALDITSSKSKQCHETSGLNGYSAPELASNAQCKNEHTSCSSNSLNNTNNVSTTVLDLSLVSVRTHFHESCGILATLTVPESIATFSLADATSWDLLFSAKDILLASPWTSPSVSEVLWGTYSHGNSNVLNVRVKKDLSALSTEVCIATQNVCCVLPTKLLAMIIGYFLLDDWDPMVEEHHSVASNNLECSGELHDSITYKIEICDCVILFPVENQELFCIKLGVPYFFCEFIPTGISTEFVKRIPKEFLSSECTLSSRADVISLCLRDASISLVFLNEQTKFIPKLDEDMPARIHPLVEKLDAGIWIQVPCKKPSCTEQPLLATFIMSKISKCNLISEDLYFMDGMETVFRITDELTSIVKESKMYEGNARQFLERRRSNEESVESNEPINITISIKDLVVLFGHSKDKVLPLEKVATANLEFDVSAVMVNEKPEHVDMDIVSLALHSSGGHTLVSIISDGPSSPILIKFTKHHAGRDEILITVPFFETWLYLVDWDIIINHFHSYIRKEDNSLHVGHPAASPHFSGSAMSSFLESESQDNSYLVVTCENIAVVVHVPIWEKEQNENSNYPRVDGNSGSYLIHHADDTQSIEPRGCKFVTLTFESKHFVVMLGESWVKFKCDLDRVKVILEMIQVSKGASVPFMHISKIKAGGYIHQSETDMLHLSVDLQAEYMDVSFSHQIFSFWRSIELRFPKSSSSASSFCSVTLKAGLRKGSLLLNDGRWSSHGPVIETLVKNLSLQFSQMGVETEVSAFVDFLINYNNIDKVMWEPFIEPSSFQLNILQKCADHALDVSPITEVSLNSSKQLNVNISEPLIEAIFRLSEMITDSLNPSSGGDLREDPGIVRLSRDDVHTRRYAPYILSNDTSLPFSFKVYRGAVNSDDIDSFSVVDENSVPAGYSVPIYVEETLDEFFFQHREARSSEHLIEKWMSAVSHYMISIEFDGTSGSSKPMSIDLVGIYFFEVNFSSSKKPILGEESLEAFGSGRKGSHHDGLIVPVVLDVSLQNYSKLVRVYSTVILFNATSMPLELRFDIPFGVSSKLLTVEHSWLIDDSQGTNMRFLKKLYPAEYTVPSSSSAQKDNGGVAHQVSLKEVGTASIYFVDPSNDLGITFHIQDYRSVTIKFPRVESFSNGATSNGLKFSLTETIAFYSNVSKCPFNVMLEKATDAHSGARELCLSVPFLLYNCTDLLLTVTEISYERSGSTLLIPCSFELDGHTRHVLGKNGLSLVSEDPSIQHFASKMPQLDFIDGHSSHSNRRVANNSEHVQKECDREAKAYMFAPAGHTPPTELSVKLNASVPNSGTETTRRDWSSPFLLVPSSGSTSLTIPQSSTSSAFLIAVTSVPVSTELFGRTKAIAFQPRELLVSIRFDGPGWQWSGSFFPDRLGDAQVKMRNSASGVSNMVRVEVQNADIDIHSKKIAGRNNSTTGTILILLSDDKTGFVPYRIDNFSLEKLRIYQQRCESIETIVYPYTSCQYAWDEPCYPHRLIVEVPGERSLGTYSLDVLSDDVHVALPSTPEKAERKFGISVHAEGAIKVLSIIDSNCHNMDTKEAGVLGSREPKDADHKQEIELNFTEVIKIHLPFMGISLISSSPQELLFASAKDMTFVAMQSLDQQRITVEIPSMQIDNQFSDSPYPVMLSFEGSHKGKSINFLKSKDIKLKSLNESRSSNTPEPVLRFAAVKWRTRDTSFLSYQRINISVAPFCLELEERLVLSMIDFFRSISSRVHFGLLEKSVDSSILCGATDIFGEYAKISKNLSDKPQSSYTVDTDQDNGLLPSVIPIGAPWQQIHLLARKQKKVYIELFELTPVKLTFSFTSTPWLNRNEGVSDPSTSFNNSTAIQRGLMALIDVEGVPVHLGEIMVENLMASWQSIQDILVRHYSRQLLHELYKVFGSAGVIGNPMGFARNVGFGLKDFMSASRKGKLQSPVELLNGIAQGSKNLIGSTVYAVSSATSHFSKTAYKVLSELQFDHWKLRSPEVTGSHSSWKFVMQGLVAFTYDEQTASKLDERDRQLGLHGEGVLNGFLEGLTGLLQSPIRGAEKHGLPGVISGIAMGTAGLVARPMASILEATGKTAQSIRNRSNPHESNRLRVRFSRPVARDRPLFPYSWEEAVGVSLLLRADGGRLKDETFVVCKTLREPGKFLVLSEKLLLLVSSRYLVDLGSPQFAGVPPDPQWAIETEMNLKSIVHLDRAQEVVNIVGSNGETSPRDKRGRSRDIALSSAFIPLFHFSVELPSIEDAEGTLQFLMALIEKGKARRWDKNILHRSNIS</sequence>
<evidence type="ECO:0000259" key="2">
    <source>
        <dbReference type="Pfam" id="PF25037"/>
    </source>
</evidence>
<feature type="domain" description="Vacuolar protein sorting-associated protein 13 VPS13 adaptor binding" evidence="1">
    <location>
        <begin position="1863"/>
        <end position="1983"/>
    </location>
</feature>